<gene>
    <name evidence="2" type="ORF">COU88_05560</name>
</gene>
<sequence length="261" mass="30639">MKIHRIYAMVLRYMYYMVHSIDRLSDMFYWPTVDLLLWGITSLYIKNNTQNVPNIVLMIVSGILLWIIIWRGQYEITVNFLEELWNKNLVNLFVSPLKLSEWIVAVSIIGILKMTLSLLFASMMAYFLYKANILYYGWYLIPFGASLILTGWAVGFFITGIILRYGTKVQTLAWTAIMFISPFSAVYYPLSVLPLWAQKVAKFIPTSYVFENSRLFLFEGYVNWTELWISYGLNMLYLFLAIVFFYKSFTKAKERGLIGLF</sequence>
<name>A0A2M8KQZ7_9BACT</name>
<reference evidence="3" key="1">
    <citation type="submission" date="2017-09" db="EMBL/GenBank/DDBJ databases">
        <title>Depth-based differentiation of microbial function through sediment-hosted aquifers and enrichment of novel symbionts in the deep terrestrial subsurface.</title>
        <authorList>
            <person name="Probst A.J."/>
            <person name="Ladd B."/>
            <person name="Jarett J.K."/>
            <person name="Geller-Mcgrath D.E."/>
            <person name="Sieber C.M.K."/>
            <person name="Emerson J.B."/>
            <person name="Anantharaman K."/>
            <person name="Thomas B.C."/>
            <person name="Malmstrom R."/>
            <person name="Stieglmeier M."/>
            <person name="Klingl A."/>
            <person name="Woyke T."/>
            <person name="Ryan C.M."/>
            <person name="Banfield J.F."/>
        </authorList>
    </citation>
    <scope>NUCLEOTIDE SEQUENCE [LARGE SCALE GENOMIC DNA]</scope>
</reference>
<feature type="transmembrane region" description="Helical" evidence="1">
    <location>
        <begin position="51"/>
        <end position="70"/>
    </location>
</feature>
<evidence type="ECO:0000313" key="3">
    <source>
        <dbReference type="Proteomes" id="UP000229554"/>
    </source>
</evidence>
<dbReference type="PANTHER" id="PTHR43229">
    <property type="entry name" value="NODULATION PROTEIN J"/>
    <property type="match status" value="1"/>
</dbReference>
<evidence type="ECO:0000313" key="2">
    <source>
        <dbReference type="EMBL" id="PJE62333.1"/>
    </source>
</evidence>
<dbReference type="AlphaFoldDB" id="A0A2M8KQZ7"/>
<keyword evidence="1" id="KW-0812">Transmembrane</keyword>
<accession>A0A2M8KQZ7</accession>
<feature type="transmembrane region" description="Helical" evidence="1">
    <location>
        <begin position="228"/>
        <end position="246"/>
    </location>
</feature>
<proteinExistence type="predicted"/>
<feature type="transmembrane region" description="Helical" evidence="1">
    <location>
        <begin position="135"/>
        <end position="159"/>
    </location>
</feature>
<comment type="caution">
    <text evidence="2">The sequence shown here is derived from an EMBL/GenBank/DDBJ whole genome shotgun (WGS) entry which is preliminary data.</text>
</comment>
<evidence type="ECO:0000256" key="1">
    <source>
        <dbReference type="SAM" id="Phobius"/>
    </source>
</evidence>
<feature type="transmembrane region" description="Helical" evidence="1">
    <location>
        <begin position="171"/>
        <end position="190"/>
    </location>
</feature>
<dbReference type="EMBL" id="PFED01000224">
    <property type="protein sequence ID" value="PJE62333.1"/>
    <property type="molecule type" value="Genomic_DNA"/>
</dbReference>
<keyword evidence="1" id="KW-1133">Transmembrane helix</keyword>
<dbReference type="InterPro" id="IPR051784">
    <property type="entry name" value="Nod_factor_ABC_transporter"/>
</dbReference>
<protein>
    <submittedName>
        <fullName evidence="2">ABC transporter</fullName>
    </submittedName>
</protein>
<feature type="transmembrane region" description="Helical" evidence="1">
    <location>
        <begin position="102"/>
        <end position="129"/>
    </location>
</feature>
<dbReference type="PANTHER" id="PTHR43229:SF2">
    <property type="entry name" value="NODULATION PROTEIN J"/>
    <property type="match status" value="1"/>
</dbReference>
<dbReference type="Proteomes" id="UP000229554">
    <property type="component" value="Unassembled WGS sequence"/>
</dbReference>
<keyword evidence="1" id="KW-0472">Membrane</keyword>
<organism evidence="2 3">
    <name type="scientific">Candidatus Roizmanbacteria bacterium CG10_big_fil_rev_8_21_14_0_10_39_6</name>
    <dbReference type="NCBI Taxonomy" id="1974853"/>
    <lineage>
        <taxon>Bacteria</taxon>
        <taxon>Candidatus Roizmaniibacteriota</taxon>
    </lineage>
</organism>